<evidence type="ECO:0000313" key="1">
    <source>
        <dbReference type="WBParaSite" id="MCU_002183-RA"/>
    </source>
</evidence>
<dbReference type="WBParaSite" id="MCU_002183-RA">
    <property type="protein sequence ID" value="MCU_002183-RA"/>
    <property type="gene ID" value="MCU_002183"/>
</dbReference>
<dbReference type="AlphaFoldDB" id="A0A5K3ERN7"/>
<reference evidence="1 2" key="1">
    <citation type="submission" date="2019-11" db="UniProtKB">
        <authorList>
            <consortium name="WormBaseParasite"/>
        </authorList>
    </citation>
    <scope>IDENTIFICATION</scope>
</reference>
<sequence length="121" mass="13721">MFKPLAYESLLDLIKDYLAAYSAHGHKVVKIKFSTPIPHSPLLLETINWKALTIFPVSDRIDQWSVLLDDYSKILCTRAITTLPKPVLKKISKLQTNHCTSALTSRVNTTSRTKKRDVPKS</sequence>
<dbReference type="PANTHER" id="PTHR15750:SF2">
    <property type="entry name" value="VASOHIBIN"/>
    <property type="match status" value="1"/>
</dbReference>
<protein>
    <submittedName>
        <fullName evidence="1 2">Reverse transcriptase</fullName>
    </submittedName>
</protein>
<evidence type="ECO:0000313" key="2">
    <source>
        <dbReference type="WBParaSite" id="MCU_002183-RB"/>
    </source>
</evidence>
<dbReference type="Pfam" id="PF14822">
    <property type="entry name" value="Vasohibin"/>
    <property type="match status" value="1"/>
</dbReference>
<dbReference type="PANTHER" id="PTHR15750">
    <property type="entry name" value="VASOHIBIN-1-LIKE ISOFORM X2"/>
    <property type="match status" value="1"/>
</dbReference>
<name>A0A5K3ERN7_MESCO</name>
<proteinExistence type="predicted"/>
<organism evidence="1">
    <name type="scientific">Mesocestoides corti</name>
    <name type="common">Flatworm</name>
    <dbReference type="NCBI Taxonomy" id="53468"/>
    <lineage>
        <taxon>Eukaryota</taxon>
        <taxon>Metazoa</taxon>
        <taxon>Spiralia</taxon>
        <taxon>Lophotrochozoa</taxon>
        <taxon>Platyhelminthes</taxon>
        <taxon>Cestoda</taxon>
        <taxon>Eucestoda</taxon>
        <taxon>Cyclophyllidea</taxon>
        <taxon>Mesocestoididae</taxon>
        <taxon>Mesocestoides</taxon>
    </lineage>
</organism>
<dbReference type="GO" id="GO:0005737">
    <property type="term" value="C:cytoplasm"/>
    <property type="evidence" value="ECO:0007669"/>
    <property type="project" value="InterPro"/>
</dbReference>
<accession>A0A5K3ERN7</accession>
<dbReference type="WBParaSite" id="MCU_002183-RB">
    <property type="protein sequence ID" value="MCU_002183-RB"/>
    <property type="gene ID" value="MCU_002183"/>
</dbReference>
<dbReference type="WBParaSite" id="MCU_002183-RC">
    <property type="protein sequence ID" value="MCU_002183-RC"/>
    <property type="gene ID" value="MCU_002183"/>
</dbReference>
<dbReference type="InterPro" id="IPR028131">
    <property type="entry name" value="VASH1"/>
</dbReference>